<dbReference type="EC" id="2.7.13.3" evidence="2"/>
<keyword evidence="3 9" id="KW-0597">Phosphoprotein</keyword>
<dbReference type="InterPro" id="IPR036890">
    <property type="entry name" value="HATPase_C_sf"/>
</dbReference>
<dbReference type="Pfam" id="PF00989">
    <property type="entry name" value="PAS"/>
    <property type="match status" value="2"/>
</dbReference>
<dbReference type="SUPFAM" id="SSF55785">
    <property type="entry name" value="PYP-like sensor domain (PAS domain)"/>
    <property type="match status" value="2"/>
</dbReference>
<organism evidence="15 16">
    <name type="scientific">Pelobacter propionicus (strain DSM 2379 / NBRC 103807 / OttBd1)</name>
    <dbReference type="NCBI Taxonomy" id="338966"/>
    <lineage>
        <taxon>Bacteria</taxon>
        <taxon>Pseudomonadati</taxon>
        <taxon>Thermodesulfobacteriota</taxon>
        <taxon>Desulfuromonadia</taxon>
        <taxon>Desulfuromonadales</taxon>
        <taxon>Desulfuromonadaceae</taxon>
        <taxon>Pelobacter</taxon>
    </lineage>
</organism>
<feature type="domain" description="Response regulatory" evidence="12">
    <location>
        <begin position="12"/>
        <end position="127"/>
    </location>
</feature>
<dbReference type="PROSITE" id="PS50113">
    <property type="entry name" value="PAC"/>
    <property type="match status" value="2"/>
</dbReference>
<dbReference type="CDD" id="cd17534">
    <property type="entry name" value="REC_DC-like"/>
    <property type="match status" value="1"/>
</dbReference>
<dbReference type="Gene3D" id="3.30.450.40">
    <property type="match status" value="1"/>
</dbReference>
<dbReference type="eggNOG" id="COG0784">
    <property type="taxonomic scope" value="Bacteria"/>
</dbReference>
<dbReference type="InterPro" id="IPR036097">
    <property type="entry name" value="HisK_dim/P_sf"/>
</dbReference>
<evidence type="ECO:0000256" key="9">
    <source>
        <dbReference type="PROSITE-ProRule" id="PRU00169"/>
    </source>
</evidence>
<dbReference type="InterPro" id="IPR013767">
    <property type="entry name" value="PAS_fold"/>
</dbReference>
<evidence type="ECO:0000256" key="5">
    <source>
        <dbReference type="ARBA" id="ARBA00022741"/>
    </source>
</evidence>
<dbReference type="InterPro" id="IPR001610">
    <property type="entry name" value="PAC"/>
</dbReference>
<evidence type="ECO:0000259" key="11">
    <source>
        <dbReference type="PROSITE" id="PS50109"/>
    </source>
</evidence>
<dbReference type="InterPro" id="IPR003661">
    <property type="entry name" value="HisK_dim/P_dom"/>
</dbReference>
<dbReference type="Proteomes" id="UP000006732">
    <property type="component" value="Chromosome"/>
</dbReference>
<comment type="catalytic activity">
    <reaction evidence="1">
        <text>ATP + protein L-histidine = ADP + protein N-phospho-L-histidine.</text>
        <dbReference type="EC" id="2.7.13.3"/>
    </reaction>
</comment>
<dbReference type="CDD" id="cd17546">
    <property type="entry name" value="REC_hyHK_CKI1_RcsC-like"/>
    <property type="match status" value="1"/>
</dbReference>
<dbReference type="InterPro" id="IPR001789">
    <property type="entry name" value="Sig_transdc_resp-reg_receiver"/>
</dbReference>
<dbReference type="SMART" id="SM00387">
    <property type="entry name" value="HATPase_c"/>
    <property type="match status" value="1"/>
</dbReference>
<proteinExistence type="predicted"/>
<keyword evidence="5" id="KW-0547">Nucleotide-binding</keyword>
<protein>
    <recommendedName>
        <fullName evidence="2">histidine kinase</fullName>
        <ecNumber evidence="2">2.7.13.3</ecNumber>
    </recommendedName>
</protein>
<evidence type="ECO:0000256" key="8">
    <source>
        <dbReference type="ARBA" id="ARBA00023012"/>
    </source>
</evidence>
<dbReference type="InterPro" id="IPR029016">
    <property type="entry name" value="GAF-like_dom_sf"/>
</dbReference>
<evidence type="ECO:0000256" key="6">
    <source>
        <dbReference type="ARBA" id="ARBA00022777"/>
    </source>
</evidence>
<dbReference type="Gene3D" id="3.30.565.10">
    <property type="entry name" value="Histidine kinase-like ATPase, C-terminal domain"/>
    <property type="match status" value="1"/>
</dbReference>
<gene>
    <name evidence="15" type="ordered locus">Ppro_3008</name>
</gene>
<keyword evidence="4 15" id="KW-0808">Transferase</keyword>
<dbReference type="InterPro" id="IPR005467">
    <property type="entry name" value="His_kinase_dom"/>
</dbReference>
<feature type="modified residue" description="4-aspartylphosphate" evidence="9">
    <location>
        <position position="62"/>
    </location>
</feature>
<keyword evidence="10" id="KW-0175">Coiled coil</keyword>
<keyword evidence="8" id="KW-0902">Two-component regulatory system</keyword>
<feature type="domain" description="PAC" evidence="14">
    <location>
        <begin position="523"/>
        <end position="575"/>
    </location>
</feature>
<keyword evidence="16" id="KW-1185">Reference proteome</keyword>
<dbReference type="HOGENOM" id="CLU_000445_114_51_7"/>
<feature type="coiled-coil region" evidence="10">
    <location>
        <begin position="421"/>
        <end position="448"/>
    </location>
</feature>
<evidence type="ECO:0000313" key="16">
    <source>
        <dbReference type="Proteomes" id="UP000006732"/>
    </source>
</evidence>
<dbReference type="eggNOG" id="COG5002">
    <property type="taxonomic scope" value="Bacteria"/>
</dbReference>
<evidence type="ECO:0000313" key="15">
    <source>
        <dbReference type="EMBL" id="ABL00606.1"/>
    </source>
</evidence>
<dbReference type="InterPro" id="IPR003594">
    <property type="entry name" value="HATPase_dom"/>
</dbReference>
<feature type="domain" description="Response regulatory" evidence="12">
    <location>
        <begin position="823"/>
        <end position="943"/>
    </location>
</feature>
<dbReference type="SUPFAM" id="SSF55781">
    <property type="entry name" value="GAF domain-like"/>
    <property type="match status" value="1"/>
</dbReference>
<evidence type="ECO:0000259" key="13">
    <source>
        <dbReference type="PROSITE" id="PS50112"/>
    </source>
</evidence>
<dbReference type="InterPro" id="IPR035965">
    <property type="entry name" value="PAS-like_dom_sf"/>
</dbReference>
<dbReference type="InterPro" id="IPR004358">
    <property type="entry name" value="Sig_transdc_His_kin-like_C"/>
</dbReference>
<dbReference type="InterPro" id="IPR003018">
    <property type="entry name" value="GAF"/>
</dbReference>
<feature type="domain" description="Histidine kinase" evidence="11">
    <location>
        <begin position="588"/>
        <end position="804"/>
    </location>
</feature>
<dbReference type="SUPFAM" id="SSF52172">
    <property type="entry name" value="CheY-like"/>
    <property type="match status" value="2"/>
</dbReference>
<dbReference type="Gene3D" id="3.40.50.2300">
    <property type="match status" value="2"/>
</dbReference>
<feature type="domain" description="PAS" evidence="13">
    <location>
        <begin position="139"/>
        <end position="190"/>
    </location>
</feature>
<sequence>MADMEPATHRNRILIVEDELIIARGIQKRLQGMGYDVIDIVPSGEEAIQSATENPPDLVLMDINLQGSMDGIQAAESIRSRLDLPVIYLTAYTDAESLGRAKVTEPFGYIVKPFQDHTLQSAIEMALYKHRMESRLKKSEQWLATTLRSIGDAVVTTDVSGLVSYVNPVAEELIGLTQEVALGRPLEELFRYRSEISMLTAEEIVGRVVGAGETVVLPVDSVLMTESGKTVPIEARLTPISGGREDILGMVLVMLDVTAQRRTEQALRRSERILTLKNQIANIFLATPDEQMFSQVLSVIRDAIDCAHALFGYIDEDGALVVPTLMGAVWQECLIPDKTIRFSSDSWSGLWGRALREQVSCCGDGPFSVPQGHIDIDNFLAIPVVYRGASIGLIALANKPGGFGDGERELLEIIADRISPILQARLERDRLERKRGEAAEALATEKERLAVTLRSIGDGVITTDTSGMVVLLNRAAEEMTGWTQEEAAGKPFQDVFRIINEKSRECCPSPVEQVLADGVVVELANHTLLIARDGGERVIADSGAPIRDRQSRLVGVVLVFRDITEKKKMEEELFNARKLDSIGLLAGGIAHDFNNLLTSILGNISLTRMQVGEGDRLRRNLDEAEKASLRAKDLTQQLLTFSRGGAPVRKTVSLTAIIRDSATFTLSGSRTTCRFQIPDDLYPVDVDEGQFSQVINNLVLNADQAMPAGGEIEIVCANVTLARESHLPLPAGAYVRISVRDRGEGIPEELVPRIFDPYFTTKKEGKGLGLATVYSIIRNHDGHISVSSSPGQGTAFTIHLPATVSGMVAAAPVETSTTPGKGRILVMDDEESIREVAGEMLSYLGYEVVFARDGAEAVELYRVAQEGEHTFSALLMDLTIPGGMGGKDAIALLREMDQSVVAVVSSGYSNDPIMADYRAYGFSGVITKPYRLTELKRVLDGVIARQENTGDAA</sequence>
<dbReference type="CDD" id="cd00082">
    <property type="entry name" value="HisKA"/>
    <property type="match status" value="1"/>
</dbReference>
<dbReference type="PANTHER" id="PTHR43065">
    <property type="entry name" value="SENSOR HISTIDINE KINASE"/>
    <property type="match status" value="1"/>
</dbReference>
<dbReference type="SMART" id="SM00388">
    <property type="entry name" value="HisKA"/>
    <property type="match status" value="1"/>
</dbReference>
<accession>A1ATD5</accession>
<dbReference type="InterPro" id="IPR011006">
    <property type="entry name" value="CheY-like_superfamily"/>
</dbReference>
<dbReference type="eggNOG" id="COG2203">
    <property type="taxonomic scope" value="Bacteria"/>
</dbReference>
<dbReference type="Gene3D" id="3.30.450.20">
    <property type="entry name" value="PAS domain"/>
    <property type="match status" value="2"/>
</dbReference>
<dbReference type="SMART" id="SM00091">
    <property type="entry name" value="PAS"/>
    <property type="match status" value="2"/>
</dbReference>
<dbReference type="Pfam" id="PF00072">
    <property type="entry name" value="Response_reg"/>
    <property type="match status" value="2"/>
</dbReference>
<dbReference type="Pfam" id="PF02518">
    <property type="entry name" value="HATPase_c"/>
    <property type="match status" value="1"/>
</dbReference>
<evidence type="ECO:0000256" key="3">
    <source>
        <dbReference type="ARBA" id="ARBA00022553"/>
    </source>
</evidence>
<dbReference type="PROSITE" id="PS50110">
    <property type="entry name" value="RESPONSE_REGULATORY"/>
    <property type="match status" value="2"/>
</dbReference>
<dbReference type="SMART" id="SM00065">
    <property type="entry name" value="GAF"/>
    <property type="match status" value="1"/>
</dbReference>
<evidence type="ECO:0000256" key="2">
    <source>
        <dbReference type="ARBA" id="ARBA00012438"/>
    </source>
</evidence>
<feature type="domain" description="PAS" evidence="13">
    <location>
        <begin position="445"/>
        <end position="518"/>
    </location>
</feature>
<dbReference type="OrthoDB" id="9761263at2"/>
<name>A1ATD5_PELPD</name>
<feature type="domain" description="PAC" evidence="14">
    <location>
        <begin position="217"/>
        <end position="269"/>
    </location>
</feature>
<dbReference type="SUPFAM" id="SSF47384">
    <property type="entry name" value="Homodimeric domain of signal transducing histidine kinase"/>
    <property type="match status" value="1"/>
</dbReference>
<dbReference type="EMBL" id="CP000482">
    <property type="protein sequence ID" value="ABL00606.1"/>
    <property type="molecule type" value="Genomic_DNA"/>
</dbReference>
<evidence type="ECO:0000256" key="10">
    <source>
        <dbReference type="SAM" id="Coils"/>
    </source>
</evidence>
<dbReference type="InterPro" id="IPR000014">
    <property type="entry name" value="PAS"/>
</dbReference>
<dbReference type="PRINTS" id="PR00344">
    <property type="entry name" value="BCTRLSENSOR"/>
</dbReference>
<reference evidence="15 16" key="1">
    <citation type="submission" date="2006-10" db="EMBL/GenBank/DDBJ databases">
        <title>Complete sequence of chromosome of Pelobacter propionicus DSM 2379.</title>
        <authorList>
            <consortium name="US DOE Joint Genome Institute"/>
            <person name="Copeland A."/>
            <person name="Lucas S."/>
            <person name="Lapidus A."/>
            <person name="Barry K."/>
            <person name="Detter J.C."/>
            <person name="Glavina del Rio T."/>
            <person name="Hammon N."/>
            <person name="Israni S."/>
            <person name="Dalin E."/>
            <person name="Tice H."/>
            <person name="Pitluck S."/>
            <person name="Saunders E."/>
            <person name="Brettin T."/>
            <person name="Bruce D."/>
            <person name="Han C."/>
            <person name="Tapia R."/>
            <person name="Schmutz J."/>
            <person name="Larimer F."/>
            <person name="Land M."/>
            <person name="Hauser L."/>
            <person name="Kyrpides N."/>
            <person name="Kim E."/>
            <person name="Lovley D."/>
            <person name="Richardson P."/>
        </authorList>
    </citation>
    <scope>NUCLEOTIDE SEQUENCE [LARGE SCALE GENOMIC DNA]</scope>
    <source>
        <strain evidence="16">DSM 2379 / NBRC 103807 / OttBd1</strain>
    </source>
</reference>
<dbReference type="GO" id="GO:0000155">
    <property type="term" value="F:phosphorelay sensor kinase activity"/>
    <property type="evidence" value="ECO:0007669"/>
    <property type="project" value="InterPro"/>
</dbReference>
<evidence type="ECO:0000259" key="12">
    <source>
        <dbReference type="PROSITE" id="PS50110"/>
    </source>
</evidence>
<dbReference type="GO" id="GO:0006355">
    <property type="term" value="P:regulation of DNA-templated transcription"/>
    <property type="evidence" value="ECO:0007669"/>
    <property type="project" value="InterPro"/>
</dbReference>
<dbReference type="SMART" id="SM00086">
    <property type="entry name" value="PAC"/>
    <property type="match status" value="2"/>
</dbReference>
<dbReference type="SUPFAM" id="SSF55874">
    <property type="entry name" value="ATPase domain of HSP90 chaperone/DNA topoisomerase II/histidine kinase"/>
    <property type="match status" value="1"/>
</dbReference>
<dbReference type="KEGG" id="ppd:Ppro_3008"/>
<evidence type="ECO:0000259" key="14">
    <source>
        <dbReference type="PROSITE" id="PS50113"/>
    </source>
</evidence>
<evidence type="ECO:0000256" key="4">
    <source>
        <dbReference type="ARBA" id="ARBA00022679"/>
    </source>
</evidence>
<dbReference type="InterPro" id="IPR000700">
    <property type="entry name" value="PAS-assoc_C"/>
</dbReference>
<evidence type="ECO:0000256" key="1">
    <source>
        <dbReference type="ARBA" id="ARBA00000085"/>
    </source>
</evidence>
<feature type="modified residue" description="4-aspartylphosphate" evidence="9">
    <location>
        <position position="877"/>
    </location>
</feature>
<dbReference type="GO" id="GO:0005524">
    <property type="term" value="F:ATP binding"/>
    <property type="evidence" value="ECO:0007669"/>
    <property type="project" value="UniProtKB-KW"/>
</dbReference>
<dbReference type="SMART" id="SM00448">
    <property type="entry name" value="REC"/>
    <property type="match status" value="2"/>
</dbReference>
<dbReference type="CDD" id="cd00130">
    <property type="entry name" value="PAS"/>
    <property type="match status" value="2"/>
</dbReference>
<dbReference type="PANTHER" id="PTHR43065:SF42">
    <property type="entry name" value="TWO-COMPONENT SENSOR PPRA"/>
    <property type="match status" value="1"/>
</dbReference>
<dbReference type="eggNOG" id="COG4191">
    <property type="taxonomic scope" value="Bacteria"/>
</dbReference>
<dbReference type="AlphaFoldDB" id="A1ATD5"/>
<keyword evidence="6 15" id="KW-0418">Kinase</keyword>
<evidence type="ECO:0000256" key="7">
    <source>
        <dbReference type="ARBA" id="ARBA00022840"/>
    </source>
</evidence>
<dbReference type="Pfam" id="PF13185">
    <property type="entry name" value="GAF_2"/>
    <property type="match status" value="1"/>
</dbReference>
<dbReference type="NCBIfam" id="TIGR00229">
    <property type="entry name" value="sensory_box"/>
    <property type="match status" value="2"/>
</dbReference>
<dbReference type="Gene3D" id="1.10.287.130">
    <property type="match status" value="1"/>
</dbReference>
<dbReference type="Pfam" id="PF00512">
    <property type="entry name" value="HisKA"/>
    <property type="match status" value="1"/>
</dbReference>
<keyword evidence="7" id="KW-0067">ATP-binding</keyword>
<dbReference type="STRING" id="338966.Ppro_3008"/>
<dbReference type="PROSITE" id="PS50112">
    <property type="entry name" value="PAS"/>
    <property type="match status" value="2"/>
</dbReference>
<dbReference type="PROSITE" id="PS50109">
    <property type="entry name" value="HIS_KIN"/>
    <property type="match status" value="1"/>
</dbReference>